<evidence type="ECO:0000256" key="1">
    <source>
        <dbReference type="SAM" id="MobiDB-lite"/>
    </source>
</evidence>
<gene>
    <name evidence="2" type="ORF">AVDCRST_MAG54-2207</name>
</gene>
<accession>A0A6J4IN83</accession>
<reference evidence="2" key="1">
    <citation type="submission" date="2020-02" db="EMBL/GenBank/DDBJ databases">
        <authorList>
            <person name="Meier V. D."/>
        </authorList>
    </citation>
    <scope>NUCLEOTIDE SEQUENCE</scope>
    <source>
        <strain evidence="2">AVDCRST_MAG54</strain>
    </source>
</reference>
<sequence>MSSFASWSCRCAACAPCGRWRGGAGSTRPRRPCTTRRRRCPSSSRR</sequence>
<feature type="region of interest" description="Disordered" evidence="1">
    <location>
        <begin position="21"/>
        <end position="46"/>
    </location>
</feature>
<name>A0A6J4IN83_9PSEU</name>
<protein>
    <submittedName>
        <fullName evidence="2">Uncharacterized protein</fullName>
    </submittedName>
</protein>
<organism evidence="2">
    <name type="scientific">uncultured Actinomycetospora sp</name>
    <dbReference type="NCBI Taxonomy" id="1135996"/>
    <lineage>
        <taxon>Bacteria</taxon>
        <taxon>Bacillati</taxon>
        <taxon>Actinomycetota</taxon>
        <taxon>Actinomycetes</taxon>
        <taxon>Pseudonocardiales</taxon>
        <taxon>Pseudonocardiaceae</taxon>
        <taxon>Actinomycetospora</taxon>
        <taxon>environmental samples</taxon>
    </lineage>
</organism>
<evidence type="ECO:0000313" key="2">
    <source>
        <dbReference type="EMBL" id="CAA9255412.1"/>
    </source>
</evidence>
<dbReference type="AlphaFoldDB" id="A0A6J4IN83"/>
<proteinExistence type="predicted"/>
<feature type="compositionally biased region" description="Basic residues" evidence="1">
    <location>
        <begin position="28"/>
        <end position="46"/>
    </location>
</feature>
<dbReference type="EMBL" id="CADCTH010000288">
    <property type="protein sequence ID" value="CAA9255412.1"/>
    <property type="molecule type" value="Genomic_DNA"/>
</dbReference>